<keyword evidence="2" id="KW-1185">Reference proteome</keyword>
<evidence type="ECO:0000313" key="1">
    <source>
        <dbReference type="EMBL" id="QCK15735.1"/>
    </source>
</evidence>
<sequence>MFGCSNYEDKIIDDMNSNIENYDSIINIINNNDFKRFKYGQYISREYFPKSLIQALNKTALKGRVQYLILNKGFNCNSKAIEFISSKFHIRYTPCPGPDFPKPGSYEEVGLIETWGIDENWMIWKDNDYI</sequence>
<evidence type="ECO:0000313" key="2">
    <source>
        <dbReference type="Proteomes" id="UP000298616"/>
    </source>
</evidence>
<protein>
    <submittedName>
        <fullName evidence="1">Uncharacterized protein</fullName>
    </submittedName>
</protein>
<dbReference type="EMBL" id="CP028923">
    <property type="protein sequence ID" value="QCK15735.1"/>
    <property type="molecule type" value="Genomic_DNA"/>
</dbReference>
<dbReference type="AlphaFoldDB" id="A0A4D7JYG1"/>
<gene>
    <name evidence="1" type="ORF">DCC35_13775</name>
</gene>
<dbReference type="Proteomes" id="UP000298616">
    <property type="component" value="Chromosome"/>
</dbReference>
<dbReference type="KEGG" id="fpf:DCC35_13775"/>
<reference evidence="1 2" key="1">
    <citation type="submission" date="2018-04" db="EMBL/GenBank/DDBJ databases">
        <title>Complete genome uncultured novel isolate.</title>
        <authorList>
            <person name="Merlino G."/>
        </authorList>
    </citation>
    <scope>NUCLEOTIDE SEQUENCE [LARGE SCALE GENOMIC DNA]</scope>
    <source>
        <strain evidence="2">R1DC9</strain>
    </source>
</reference>
<organism evidence="1 2">
    <name type="scientific">Mangrovivirga cuniculi</name>
    <dbReference type="NCBI Taxonomy" id="2715131"/>
    <lineage>
        <taxon>Bacteria</taxon>
        <taxon>Pseudomonadati</taxon>
        <taxon>Bacteroidota</taxon>
        <taxon>Cytophagia</taxon>
        <taxon>Cytophagales</taxon>
        <taxon>Mangrovivirgaceae</taxon>
        <taxon>Mangrovivirga</taxon>
    </lineage>
</organism>
<proteinExistence type="predicted"/>
<accession>A0A4D7JYG1</accession>
<name>A0A4D7JYG1_9BACT</name>